<keyword evidence="1" id="KW-0472">Membrane</keyword>
<evidence type="ECO:0000313" key="4">
    <source>
        <dbReference type="Proteomes" id="UP000313988"/>
    </source>
</evidence>
<gene>
    <name evidence="3" type="ORF">FHR04_05930</name>
    <name evidence="2" type="ORF">HNQ04_002061</name>
</gene>
<keyword evidence="5" id="KW-1185">Reference proteome</keyword>
<sequence length="153" mass="16603">MNVSEQERARNRAEHAEVAERVMAAREAIPVGTVTGPWRWTVPFLLIGGFFGAIWLGGALLPARSAPVPLALSQASPTDIQTGCEAMISRELDAPSTARFPRAETPNYIDDRWIYSDVMDAQNTFGATVHRQFICTVTGATVAEGKVRAGFTP</sequence>
<reference evidence="2 5" key="2">
    <citation type="submission" date="2020-08" db="EMBL/GenBank/DDBJ databases">
        <title>Genomic Encyclopedia of Type Strains, Phase IV (KMG-IV): sequencing the most valuable type-strain genomes for metagenomic binning, comparative biology and taxonomic classification.</title>
        <authorList>
            <person name="Goeker M."/>
        </authorList>
    </citation>
    <scope>NUCLEOTIDE SEQUENCE [LARGE SCALE GENOMIC DNA]</scope>
    <source>
        <strain evidence="2 5">DSM 12027</strain>
    </source>
</reference>
<protein>
    <submittedName>
        <fullName evidence="3">Uncharacterized protein</fullName>
    </submittedName>
</protein>
<evidence type="ECO:0000256" key="1">
    <source>
        <dbReference type="SAM" id="Phobius"/>
    </source>
</evidence>
<dbReference type="RefSeq" id="WP_139401563.1">
    <property type="nucleotide sequence ID" value="NZ_JACHEW010000009.1"/>
</dbReference>
<evidence type="ECO:0000313" key="5">
    <source>
        <dbReference type="Proteomes" id="UP000629870"/>
    </source>
</evidence>
<keyword evidence="1" id="KW-0812">Transmembrane</keyword>
<comment type="caution">
    <text evidence="3">The sequence shown here is derived from an EMBL/GenBank/DDBJ whole genome shotgun (WGS) entry which is preliminary data.</text>
</comment>
<dbReference type="EMBL" id="VDMO01000005">
    <property type="protein sequence ID" value="TNM71905.1"/>
    <property type="molecule type" value="Genomic_DNA"/>
</dbReference>
<reference evidence="3 4" key="1">
    <citation type="submission" date="2019-06" db="EMBL/GenBank/DDBJ databases">
        <title>Genome sequence of Deinococcus radiopugnans ATCC 19172.</title>
        <authorList>
            <person name="Maclea K.S."/>
            <person name="Maynard C.R."/>
        </authorList>
    </citation>
    <scope>NUCLEOTIDE SEQUENCE [LARGE SCALE GENOMIC DNA]</scope>
    <source>
        <strain evidence="3 4">ATCC 19172</strain>
    </source>
</reference>
<name>A0A5C4Y7V5_9DEIO</name>
<dbReference type="Proteomes" id="UP000313988">
    <property type="component" value="Unassembled WGS sequence"/>
</dbReference>
<keyword evidence="1" id="KW-1133">Transmembrane helix</keyword>
<dbReference type="EMBL" id="JACHEW010000009">
    <property type="protein sequence ID" value="MBB6016806.1"/>
    <property type="molecule type" value="Genomic_DNA"/>
</dbReference>
<accession>A0A5C4Y7V5</accession>
<dbReference type="Proteomes" id="UP000629870">
    <property type="component" value="Unassembled WGS sequence"/>
</dbReference>
<organism evidence="3 4">
    <name type="scientific">Deinococcus radiopugnans ATCC 19172</name>
    <dbReference type="NCBI Taxonomy" id="585398"/>
    <lineage>
        <taxon>Bacteria</taxon>
        <taxon>Thermotogati</taxon>
        <taxon>Deinococcota</taxon>
        <taxon>Deinococci</taxon>
        <taxon>Deinococcales</taxon>
        <taxon>Deinococcaceae</taxon>
        <taxon>Deinococcus</taxon>
    </lineage>
</organism>
<evidence type="ECO:0000313" key="3">
    <source>
        <dbReference type="EMBL" id="TNM71905.1"/>
    </source>
</evidence>
<dbReference type="AlphaFoldDB" id="A0A5C4Y7V5"/>
<evidence type="ECO:0000313" key="2">
    <source>
        <dbReference type="EMBL" id="MBB6016806.1"/>
    </source>
</evidence>
<proteinExistence type="predicted"/>
<feature type="transmembrane region" description="Helical" evidence="1">
    <location>
        <begin position="40"/>
        <end position="61"/>
    </location>
</feature>